<evidence type="ECO:0000313" key="5">
    <source>
        <dbReference type="EMBL" id="SLM29777.1"/>
    </source>
</evidence>
<evidence type="ECO:0000259" key="4">
    <source>
        <dbReference type="Pfam" id="PF04055"/>
    </source>
</evidence>
<accession>A0A1W1HBB6</accession>
<proteinExistence type="predicted"/>
<dbReference type="PANTHER" id="PTHR43432">
    <property type="entry name" value="SLR0285 PROTEIN"/>
    <property type="match status" value="1"/>
</dbReference>
<dbReference type="Pfam" id="PF04055">
    <property type="entry name" value="Radical_SAM"/>
    <property type="match status" value="1"/>
</dbReference>
<dbReference type="GO" id="GO:0051536">
    <property type="term" value="F:iron-sulfur cluster binding"/>
    <property type="evidence" value="ECO:0007669"/>
    <property type="project" value="UniProtKB-KW"/>
</dbReference>
<keyword evidence="2" id="KW-0408">Iron</keyword>
<keyword evidence="6" id="KW-1185">Reference proteome</keyword>
<dbReference type="SFLD" id="SFLDG01084">
    <property type="entry name" value="Uncharacterised_Radical_SAM_Su"/>
    <property type="match status" value="1"/>
</dbReference>
<protein>
    <submittedName>
        <fullName evidence="5">Radical SAM domain protein</fullName>
    </submittedName>
</protein>
<evidence type="ECO:0000256" key="3">
    <source>
        <dbReference type="ARBA" id="ARBA00023014"/>
    </source>
</evidence>
<organism evidence="5 6">
    <name type="scientific">Desulfamplus magnetovallimortis</name>
    <dbReference type="NCBI Taxonomy" id="1246637"/>
    <lineage>
        <taxon>Bacteria</taxon>
        <taxon>Pseudomonadati</taxon>
        <taxon>Thermodesulfobacteriota</taxon>
        <taxon>Desulfobacteria</taxon>
        <taxon>Desulfobacterales</taxon>
        <taxon>Desulfobacteraceae</taxon>
        <taxon>Desulfamplus</taxon>
    </lineage>
</organism>
<feature type="domain" description="Radical SAM core" evidence="4">
    <location>
        <begin position="28"/>
        <end position="188"/>
    </location>
</feature>
<dbReference type="InterPro" id="IPR007197">
    <property type="entry name" value="rSAM"/>
</dbReference>
<dbReference type="SFLD" id="SFLDS00029">
    <property type="entry name" value="Radical_SAM"/>
    <property type="match status" value="1"/>
</dbReference>
<dbReference type="RefSeq" id="WP_080806942.1">
    <property type="nucleotide sequence ID" value="NZ_LT828555.1"/>
</dbReference>
<dbReference type="Gene3D" id="3.80.30.30">
    <property type="match status" value="1"/>
</dbReference>
<dbReference type="SUPFAM" id="SSF102114">
    <property type="entry name" value="Radical SAM enzymes"/>
    <property type="match status" value="1"/>
</dbReference>
<dbReference type="OrthoDB" id="9785699at2"/>
<name>A0A1W1HBB6_9BACT</name>
<dbReference type="EMBL" id="FWEV01000109">
    <property type="protein sequence ID" value="SLM29777.1"/>
    <property type="molecule type" value="Genomic_DNA"/>
</dbReference>
<dbReference type="InterPro" id="IPR040086">
    <property type="entry name" value="MJ0683-like"/>
</dbReference>
<dbReference type="GO" id="GO:0046872">
    <property type="term" value="F:metal ion binding"/>
    <property type="evidence" value="ECO:0007669"/>
    <property type="project" value="UniProtKB-KW"/>
</dbReference>
<gene>
    <name evidence="5" type="ORF">MTBBW1_1970001</name>
</gene>
<evidence type="ECO:0000313" key="6">
    <source>
        <dbReference type="Proteomes" id="UP000191931"/>
    </source>
</evidence>
<dbReference type="CDD" id="cd01335">
    <property type="entry name" value="Radical_SAM"/>
    <property type="match status" value="1"/>
</dbReference>
<dbReference type="Proteomes" id="UP000191931">
    <property type="component" value="Unassembled WGS sequence"/>
</dbReference>
<dbReference type="AlphaFoldDB" id="A0A1W1HBB6"/>
<dbReference type="InterPro" id="IPR058240">
    <property type="entry name" value="rSAM_sf"/>
</dbReference>
<sequence>MKNYKLENLNVIYRPKGKAGEYAELASNPYKGCTHSCVYCYAPGCLFKTKSGYFAGADPKVNFLERFEKDAKKLSGYEDVPEILLSFIGDPYQPIEMKLMLIREIIKILMKYNLLFTILTKGGSRASRDLDLLSTYPKARFGTSLVFTEQSSVDQWEPGAASVEDRIKTIAKAHDLGIKTWVSMEPVIDPQQAIELVKRIHPIVDHWKVGKINHNKSIEQSVDWLKFRHEIVTVLSDVDANFYIKNSLRDL</sequence>
<evidence type="ECO:0000256" key="1">
    <source>
        <dbReference type="ARBA" id="ARBA00022723"/>
    </source>
</evidence>
<dbReference type="PANTHER" id="PTHR43432:SF3">
    <property type="entry name" value="SLR0285 PROTEIN"/>
    <property type="match status" value="1"/>
</dbReference>
<reference evidence="5 6" key="1">
    <citation type="submission" date="2017-03" db="EMBL/GenBank/DDBJ databases">
        <authorList>
            <person name="Afonso C.L."/>
            <person name="Miller P.J."/>
            <person name="Scott M.A."/>
            <person name="Spackman E."/>
            <person name="Goraichik I."/>
            <person name="Dimitrov K.M."/>
            <person name="Suarez D.L."/>
            <person name="Swayne D.E."/>
        </authorList>
    </citation>
    <scope>NUCLEOTIDE SEQUENCE [LARGE SCALE GENOMIC DNA]</scope>
    <source>
        <strain evidence="5">PRJEB14757</strain>
    </source>
</reference>
<keyword evidence="3" id="KW-0411">Iron-sulfur</keyword>
<keyword evidence="1" id="KW-0479">Metal-binding</keyword>
<evidence type="ECO:0000256" key="2">
    <source>
        <dbReference type="ARBA" id="ARBA00023004"/>
    </source>
</evidence>
<dbReference type="GO" id="GO:0003824">
    <property type="term" value="F:catalytic activity"/>
    <property type="evidence" value="ECO:0007669"/>
    <property type="project" value="InterPro"/>
</dbReference>